<dbReference type="Proteomes" id="UP001228905">
    <property type="component" value="Unassembled WGS sequence"/>
</dbReference>
<evidence type="ECO:0000313" key="2">
    <source>
        <dbReference type="Proteomes" id="UP001228905"/>
    </source>
</evidence>
<evidence type="ECO:0000313" key="1">
    <source>
        <dbReference type="EMBL" id="MDQ0464524.1"/>
    </source>
</evidence>
<dbReference type="Pfam" id="PF09866">
    <property type="entry name" value="DUF2093"/>
    <property type="match status" value="1"/>
</dbReference>
<comment type="caution">
    <text evidence="1">The sequence shown here is derived from an EMBL/GenBank/DDBJ whole genome shotgun (WGS) entry which is preliminary data.</text>
</comment>
<keyword evidence="2" id="KW-1185">Reference proteome</keyword>
<name>A0ABU0IRD1_9CAUL</name>
<proteinExistence type="predicted"/>
<evidence type="ECO:0008006" key="3">
    <source>
        <dbReference type="Google" id="ProtNLM"/>
    </source>
</evidence>
<accession>A0ABU0IRD1</accession>
<reference evidence="1 2" key="1">
    <citation type="submission" date="2023-07" db="EMBL/GenBank/DDBJ databases">
        <title>Genomic Encyclopedia of Type Strains, Phase IV (KMG-IV): sequencing the most valuable type-strain genomes for metagenomic binning, comparative biology and taxonomic classification.</title>
        <authorList>
            <person name="Goeker M."/>
        </authorList>
    </citation>
    <scope>NUCLEOTIDE SEQUENCE [LARGE SCALE GENOMIC DNA]</scope>
    <source>
        <strain evidence="1 2">DSM 18695</strain>
    </source>
</reference>
<dbReference type="RefSeq" id="WP_307349262.1">
    <property type="nucleotide sequence ID" value="NZ_JAUSVS010000003.1"/>
</dbReference>
<gene>
    <name evidence="1" type="ORF">QO010_002305</name>
</gene>
<dbReference type="EMBL" id="JAUSVS010000003">
    <property type="protein sequence ID" value="MDQ0464524.1"/>
    <property type="molecule type" value="Genomic_DNA"/>
</dbReference>
<sequence>MNAYDSNLGQATVHYGDGDYAVLRPGKFVVCAISGKKIPLDALRYWSPELQEAYAGPAEALQRWKELNP</sequence>
<dbReference type="InterPro" id="IPR018661">
    <property type="entry name" value="DUF2093"/>
</dbReference>
<protein>
    <recommendedName>
        <fullName evidence="3">DUF2093 domain-containing protein</fullName>
    </recommendedName>
</protein>
<organism evidence="1 2">
    <name type="scientific">Caulobacter ginsengisoli</name>
    <dbReference type="NCBI Taxonomy" id="400775"/>
    <lineage>
        <taxon>Bacteria</taxon>
        <taxon>Pseudomonadati</taxon>
        <taxon>Pseudomonadota</taxon>
        <taxon>Alphaproteobacteria</taxon>
        <taxon>Caulobacterales</taxon>
        <taxon>Caulobacteraceae</taxon>
        <taxon>Caulobacter</taxon>
    </lineage>
</organism>